<dbReference type="Pfam" id="PF00700">
    <property type="entry name" value="Flagellin_C"/>
    <property type="match status" value="1"/>
</dbReference>
<protein>
    <recommendedName>
        <fullName evidence="2 4">Flagellin</fullName>
    </recommendedName>
</protein>
<keyword evidence="7" id="KW-0966">Cell projection</keyword>
<dbReference type="PRINTS" id="PR00207">
    <property type="entry name" value="FLAGELLIN"/>
</dbReference>
<keyword evidence="3 4" id="KW-0975">Bacterial flagellum</keyword>
<name>A0A3M8CNP6_9BACL</name>
<evidence type="ECO:0000313" key="7">
    <source>
        <dbReference type="EMBL" id="RNB77081.1"/>
    </source>
</evidence>
<dbReference type="GO" id="GO:0009288">
    <property type="term" value="C:bacterial-type flagellum"/>
    <property type="evidence" value="ECO:0007669"/>
    <property type="project" value="UniProtKB-SubCell"/>
</dbReference>
<evidence type="ECO:0000259" key="5">
    <source>
        <dbReference type="Pfam" id="PF00669"/>
    </source>
</evidence>
<feature type="domain" description="Flagellin N-terminal" evidence="5">
    <location>
        <begin position="3"/>
        <end position="140"/>
    </location>
</feature>
<dbReference type="GO" id="GO:0005576">
    <property type="term" value="C:extracellular region"/>
    <property type="evidence" value="ECO:0007669"/>
    <property type="project" value="UniProtKB-SubCell"/>
</dbReference>
<dbReference type="OrthoDB" id="9796789at2"/>
<sequence length="275" mass="30025">MIIQHNMSAINTHRQLGVNTGNLSKNVEKLSSGYRINRAADDAAGLSISERMRAQIRGMEQASRNSQDGISLIQVAEGALQTVNNMLVRIKEIATQSANGTYEEATDRVRLQEELTELTAEVTNIKGNTKFNGISLLDNTAANNKITLQIGQEAAQKLDLDTTKFDITAVETAVKSWKINTQADAQTTLAAVEAQINAVSAARSYLGANQNRLENTINNLNITAENLTAAESRIRDVDMAKEQMQFTKNNILTQASQAMLAQANQLPQGVLQLLR</sequence>
<dbReference type="Proteomes" id="UP000282028">
    <property type="component" value="Unassembled WGS sequence"/>
</dbReference>
<dbReference type="EMBL" id="RHHR01000002">
    <property type="protein sequence ID" value="RNB77081.1"/>
    <property type="molecule type" value="Genomic_DNA"/>
</dbReference>
<dbReference type="InterPro" id="IPR046358">
    <property type="entry name" value="Flagellin_C"/>
</dbReference>
<comment type="subcellular location">
    <subcellularLocation>
        <location evidence="4">Secreted</location>
    </subcellularLocation>
    <subcellularLocation>
        <location evidence="4">Bacterial flagellum</location>
    </subcellularLocation>
</comment>
<dbReference type="Pfam" id="PF00669">
    <property type="entry name" value="Flagellin_N"/>
    <property type="match status" value="1"/>
</dbReference>
<comment type="similarity">
    <text evidence="1 4">Belongs to the bacterial flagellin family.</text>
</comment>
<dbReference type="InterPro" id="IPR001029">
    <property type="entry name" value="Flagellin_N"/>
</dbReference>
<proteinExistence type="inferred from homology"/>
<dbReference type="Gene3D" id="2.170.280.10">
    <property type="entry name" value="f41 fragment of flagellin, middle domain"/>
    <property type="match status" value="1"/>
</dbReference>
<evidence type="ECO:0000259" key="6">
    <source>
        <dbReference type="Pfam" id="PF00700"/>
    </source>
</evidence>
<dbReference type="InterPro" id="IPR042187">
    <property type="entry name" value="Flagellin_C_sub2"/>
</dbReference>
<keyword evidence="7" id="KW-0969">Cilium</keyword>
<dbReference type="PANTHER" id="PTHR42792">
    <property type="entry name" value="FLAGELLIN"/>
    <property type="match status" value="1"/>
</dbReference>
<dbReference type="InterPro" id="IPR001492">
    <property type="entry name" value="Flagellin"/>
</dbReference>
<evidence type="ECO:0000256" key="4">
    <source>
        <dbReference type="RuleBase" id="RU362073"/>
    </source>
</evidence>
<dbReference type="AlphaFoldDB" id="A0A3M8CNP6"/>
<dbReference type="Gene3D" id="1.20.1330.10">
    <property type="entry name" value="f41 fragment of flagellin, N-terminal domain"/>
    <property type="match status" value="2"/>
</dbReference>
<evidence type="ECO:0000256" key="1">
    <source>
        <dbReference type="ARBA" id="ARBA00005709"/>
    </source>
</evidence>
<gene>
    <name evidence="7" type="ORF">EDM52_00710</name>
</gene>
<comment type="caution">
    <text evidence="7">The sequence shown here is derived from an EMBL/GenBank/DDBJ whole genome shotgun (WGS) entry which is preliminary data.</text>
</comment>
<evidence type="ECO:0000313" key="8">
    <source>
        <dbReference type="Proteomes" id="UP000282028"/>
    </source>
</evidence>
<reference evidence="7 8" key="1">
    <citation type="submission" date="2018-10" db="EMBL/GenBank/DDBJ databases">
        <title>Phylogenomics of Brevibacillus.</title>
        <authorList>
            <person name="Dunlap C."/>
        </authorList>
    </citation>
    <scope>NUCLEOTIDE SEQUENCE [LARGE SCALE GENOMIC DNA]</scope>
    <source>
        <strain evidence="7 8">JCM 12215</strain>
    </source>
</reference>
<dbReference type="SUPFAM" id="SSF64518">
    <property type="entry name" value="Phase 1 flagellin"/>
    <property type="match status" value="1"/>
</dbReference>
<keyword evidence="4" id="KW-0964">Secreted</keyword>
<dbReference type="PANTHER" id="PTHR42792:SF2">
    <property type="entry name" value="FLAGELLIN"/>
    <property type="match status" value="1"/>
</dbReference>
<dbReference type="GO" id="GO:0005198">
    <property type="term" value="F:structural molecule activity"/>
    <property type="evidence" value="ECO:0007669"/>
    <property type="project" value="UniProtKB-UniRule"/>
</dbReference>
<dbReference type="RefSeq" id="WP_122907121.1">
    <property type="nucleotide sequence ID" value="NZ_CBCSBE010000018.1"/>
</dbReference>
<keyword evidence="7" id="KW-0282">Flagellum</keyword>
<dbReference type="Gene3D" id="6.10.10.10">
    <property type="entry name" value="Flagellar export chaperone, C-terminal domain"/>
    <property type="match status" value="1"/>
</dbReference>
<keyword evidence="8" id="KW-1185">Reference proteome</keyword>
<evidence type="ECO:0000256" key="3">
    <source>
        <dbReference type="ARBA" id="ARBA00023143"/>
    </source>
</evidence>
<evidence type="ECO:0000256" key="2">
    <source>
        <dbReference type="ARBA" id="ARBA00020110"/>
    </source>
</evidence>
<feature type="domain" description="Flagellin C-terminal" evidence="6">
    <location>
        <begin position="189"/>
        <end position="274"/>
    </location>
</feature>
<comment type="function">
    <text evidence="4">Flagellin is the subunit protein which polymerizes to form the filaments of bacterial flagella.</text>
</comment>
<organism evidence="7 8">
    <name type="scientific">Brevibacillus invocatus</name>
    <dbReference type="NCBI Taxonomy" id="173959"/>
    <lineage>
        <taxon>Bacteria</taxon>
        <taxon>Bacillati</taxon>
        <taxon>Bacillota</taxon>
        <taxon>Bacilli</taxon>
        <taxon>Bacillales</taxon>
        <taxon>Paenibacillaceae</taxon>
        <taxon>Brevibacillus</taxon>
    </lineage>
</organism>
<accession>A0A3M8CNP6</accession>